<accession>A0A222GD95</accession>
<dbReference type="InterPro" id="IPR011711">
    <property type="entry name" value="GntR_C"/>
</dbReference>
<dbReference type="SMART" id="SM00895">
    <property type="entry name" value="FCD"/>
    <property type="match status" value="1"/>
</dbReference>
<comment type="function">
    <text evidence="5">Transcriptional repressor for the pyruvate dehydrogenase complex genes aceEF and lpd.</text>
</comment>
<keyword evidence="9" id="KW-1185">Reference proteome</keyword>
<dbReference type="NCBIfam" id="NF007001">
    <property type="entry name" value="PRK09464.1"/>
    <property type="match status" value="1"/>
</dbReference>
<evidence type="ECO:0000256" key="2">
    <source>
        <dbReference type="ARBA" id="ARBA00023015"/>
    </source>
</evidence>
<dbReference type="FunFam" id="1.10.10.10:FF:000048">
    <property type="entry name" value="Pyruvate dehydrogenase complex transcriptional repressor"/>
    <property type="match status" value="1"/>
</dbReference>
<dbReference type="Pfam" id="PF07729">
    <property type="entry name" value="FCD"/>
    <property type="match status" value="1"/>
</dbReference>
<sequence>MEKPVKQAKLSDIILAQLETMILEGSLKPGQKLPAERELAKQFDVSRPSLREAIQKLEAKNLVTRRQGGGTFVSDKILGGLSDPLFALMANSNESQFDLLEFRHGIEGMSAYYAAMRGTQADFDEIQRKHDNIGTAQLEDSYRLEAEAVFEFYIAICAASHNAVILHLANSMAPLLIDNIEKNLTTLAKRPDVFGQISDYRTRLMSAIVSGKPQIAWGASHRHLAFIEEVLLKMSQENSRMERSIRRMKRPKVDTN</sequence>
<dbReference type="OrthoDB" id="5450856at2"/>
<keyword evidence="2" id="KW-0805">Transcription regulation</keyword>
<evidence type="ECO:0000256" key="3">
    <source>
        <dbReference type="ARBA" id="ARBA00023125"/>
    </source>
</evidence>
<dbReference type="Proteomes" id="UP000202259">
    <property type="component" value="Chromosome"/>
</dbReference>
<keyword evidence="4" id="KW-0804">Transcription</keyword>
<feature type="domain" description="HTH gntR-type" evidence="7">
    <location>
        <begin position="8"/>
        <end position="76"/>
    </location>
</feature>
<name>A0A222GD95_9GAMM</name>
<evidence type="ECO:0000313" key="9">
    <source>
        <dbReference type="Proteomes" id="UP000202259"/>
    </source>
</evidence>
<dbReference type="EMBL" id="CP020465">
    <property type="protein sequence ID" value="ASP49820.1"/>
    <property type="molecule type" value="Genomic_DNA"/>
</dbReference>
<organism evidence="8 9">
    <name type="scientific">Cognaticolwellia beringensis</name>
    <dbReference type="NCBI Taxonomy" id="1967665"/>
    <lineage>
        <taxon>Bacteria</taxon>
        <taxon>Pseudomonadati</taxon>
        <taxon>Pseudomonadota</taxon>
        <taxon>Gammaproteobacteria</taxon>
        <taxon>Alteromonadales</taxon>
        <taxon>Colwelliaceae</taxon>
        <taxon>Cognaticolwellia</taxon>
    </lineage>
</organism>
<dbReference type="AlphaFoldDB" id="A0A222GD95"/>
<dbReference type="InterPro" id="IPR000524">
    <property type="entry name" value="Tscrpt_reg_HTH_GntR"/>
</dbReference>
<dbReference type="Gene3D" id="1.20.120.530">
    <property type="entry name" value="GntR ligand-binding domain-like"/>
    <property type="match status" value="1"/>
</dbReference>
<evidence type="ECO:0000313" key="8">
    <source>
        <dbReference type="EMBL" id="ASP49820.1"/>
    </source>
</evidence>
<reference evidence="8 9" key="1">
    <citation type="submission" date="2017-08" db="EMBL/GenBank/DDBJ databases">
        <title>Complete genome of Colwellia sp. NB097-1, a psychrophile bacterium ioslated from Bering Sea.</title>
        <authorList>
            <person name="Chen X."/>
        </authorList>
    </citation>
    <scope>NUCLEOTIDE SEQUENCE [LARGE SCALE GENOMIC DNA]</scope>
    <source>
        <strain evidence="8 9">NB097-1</strain>
    </source>
</reference>
<dbReference type="Pfam" id="PF00392">
    <property type="entry name" value="GntR"/>
    <property type="match status" value="1"/>
</dbReference>
<dbReference type="InterPro" id="IPR036388">
    <property type="entry name" value="WH-like_DNA-bd_sf"/>
</dbReference>
<dbReference type="PROSITE" id="PS50949">
    <property type="entry name" value="HTH_GNTR"/>
    <property type="match status" value="1"/>
</dbReference>
<dbReference type="GO" id="GO:0003677">
    <property type="term" value="F:DNA binding"/>
    <property type="evidence" value="ECO:0007669"/>
    <property type="project" value="UniProtKB-KW"/>
</dbReference>
<evidence type="ECO:0000256" key="6">
    <source>
        <dbReference type="ARBA" id="ARBA00039592"/>
    </source>
</evidence>
<evidence type="ECO:0000256" key="1">
    <source>
        <dbReference type="ARBA" id="ARBA00022491"/>
    </source>
</evidence>
<dbReference type="KEGG" id="cber:B5D82_00510"/>
<keyword evidence="1" id="KW-0678">Repressor</keyword>
<dbReference type="GO" id="GO:0003700">
    <property type="term" value="F:DNA-binding transcription factor activity"/>
    <property type="evidence" value="ECO:0007669"/>
    <property type="project" value="InterPro"/>
</dbReference>
<dbReference type="Gene3D" id="1.10.10.10">
    <property type="entry name" value="Winged helix-like DNA-binding domain superfamily/Winged helix DNA-binding domain"/>
    <property type="match status" value="1"/>
</dbReference>
<dbReference type="SUPFAM" id="SSF48008">
    <property type="entry name" value="GntR ligand-binding domain-like"/>
    <property type="match status" value="1"/>
</dbReference>
<dbReference type="PRINTS" id="PR00035">
    <property type="entry name" value="HTHGNTR"/>
</dbReference>
<dbReference type="InterPro" id="IPR036390">
    <property type="entry name" value="WH_DNA-bd_sf"/>
</dbReference>
<dbReference type="RefSeq" id="WP_094122841.1">
    <property type="nucleotide sequence ID" value="NZ_CP020465.1"/>
</dbReference>
<dbReference type="SUPFAM" id="SSF46785">
    <property type="entry name" value="Winged helix' DNA-binding domain"/>
    <property type="match status" value="1"/>
</dbReference>
<gene>
    <name evidence="8" type="ORF">B5D82_00510</name>
</gene>
<protein>
    <recommendedName>
        <fullName evidence="6">Pyruvate dehydrogenase complex repressor</fullName>
    </recommendedName>
</protein>
<dbReference type="PANTHER" id="PTHR43537:SF34">
    <property type="entry name" value="PYRUVATE DEHYDROGENASE COMPLEX REPRESSOR"/>
    <property type="match status" value="1"/>
</dbReference>
<evidence type="ECO:0000256" key="4">
    <source>
        <dbReference type="ARBA" id="ARBA00023163"/>
    </source>
</evidence>
<dbReference type="SMART" id="SM00345">
    <property type="entry name" value="HTH_GNTR"/>
    <property type="match status" value="1"/>
</dbReference>
<dbReference type="InterPro" id="IPR008920">
    <property type="entry name" value="TF_FadR/GntR_C"/>
</dbReference>
<dbReference type="CDD" id="cd07377">
    <property type="entry name" value="WHTH_GntR"/>
    <property type="match status" value="1"/>
</dbReference>
<dbReference type="PANTHER" id="PTHR43537">
    <property type="entry name" value="TRANSCRIPTIONAL REGULATOR, GNTR FAMILY"/>
    <property type="match status" value="1"/>
</dbReference>
<keyword evidence="3" id="KW-0238">DNA-binding</keyword>
<proteinExistence type="predicted"/>
<evidence type="ECO:0000259" key="7">
    <source>
        <dbReference type="PROSITE" id="PS50949"/>
    </source>
</evidence>
<evidence type="ECO:0000256" key="5">
    <source>
        <dbReference type="ARBA" id="ARBA00037357"/>
    </source>
</evidence>